<dbReference type="InterPro" id="IPR011761">
    <property type="entry name" value="ATP-grasp"/>
</dbReference>
<dbReference type="PROSITE" id="PS50975">
    <property type="entry name" value="ATP_GRASP"/>
    <property type="match status" value="1"/>
</dbReference>
<comment type="cofactor">
    <cofactor evidence="1">
        <name>Mn(2+)</name>
        <dbReference type="ChEBI" id="CHEBI:29035"/>
    </cofactor>
</comment>
<feature type="region of interest" description="Glutamate--cysteine ligase" evidence="13">
    <location>
        <begin position="1"/>
        <end position="336"/>
    </location>
</feature>
<dbReference type="Gene3D" id="3.30.470.20">
    <property type="entry name" value="ATP-grasp fold, B domain"/>
    <property type="match status" value="2"/>
</dbReference>
<dbReference type="GO" id="GO:0005524">
    <property type="term" value="F:ATP binding"/>
    <property type="evidence" value="ECO:0007669"/>
    <property type="project" value="UniProtKB-UniRule"/>
</dbReference>
<dbReference type="Gene3D" id="3.30.1490.20">
    <property type="entry name" value="ATP-grasp fold, A domain"/>
    <property type="match status" value="1"/>
</dbReference>
<dbReference type="EC" id="6.3.2.2" evidence="13"/>
<evidence type="ECO:0000256" key="13">
    <source>
        <dbReference type="HAMAP-Rule" id="MF_00782"/>
    </source>
</evidence>
<dbReference type="PANTHER" id="PTHR38761">
    <property type="entry name" value="GLUTAMATE--CYSTEINE LIGASE"/>
    <property type="match status" value="1"/>
</dbReference>
<dbReference type="InterPro" id="IPR007370">
    <property type="entry name" value="Glu_cys_ligase"/>
</dbReference>
<dbReference type="Gene3D" id="3.30.590.20">
    <property type="match status" value="1"/>
</dbReference>
<dbReference type="InterPro" id="IPR006334">
    <property type="entry name" value="Glut_cys_ligase"/>
</dbReference>
<dbReference type="NCBIfam" id="NF002688">
    <property type="entry name" value="PRK02471.1"/>
    <property type="match status" value="1"/>
</dbReference>
<organism evidence="15 16">
    <name type="scientific">Enterococcus cecorum</name>
    <dbReference type="NCBI Taxonomy" id="44008"/>
    <lineage>
        <taxon>Bacteria</taxon>
        <taxon>Bacillati</taxon>
        <taxon>Bacillota</taxon>
        <taxon>Bacilli</taxon>
        <taxon>Lactobacillales</taxon>
        <taxon>Enterococcaceae</taxon>
        <taxon>Enterococcus</taxon>
    </lineage>
</organism>
<dbReference type="GO" id="GO:0046872">
    <property type="term" value="F:metal ion binding"/>
    <property type="evidence" value="ECO:0007669"/>
    <property type="project" value="UniProtKB-KW"/>
</dbReference>
<keyword evidence="8 13" id="KW-0067">ATP-binding</keyword>
<comment type="caution">
    <text evidence="15">The sequence shown here is derived from an EMBL/GenBank/DDBJ whole genome shotgun (WGS) entry which is preliminary data.</text>
</comment>
<evidence type="ECO:0000256" key="6">
    <source>
        <dbReference type="ARBA" id="ARBA00022723"/>
    </source>
</evidence>
<evidence type="ECO:0000256" key="11">
    <source>
        <dbReference type="ARBA" id="ARBA00023268"/>
    </source>
</evidence>
<keyword evidence="11 13" id="KW-0511">Multifunctional enzyme</keyword>
<dbReference type="Pfam" id="PF04262">
    <property type="entry name" value="Glu_cys_ligase"/>
    <property type="match status" value="1"/>
</dbReference>
<evidence type="ECO:0000256" key="10">
    <source>
        <dbReference type="ARBA" id="ARBA00023211"/>
    </source>
</evidence>
<evidence type="ECO:0000256" key="9">
    <source>
        <dbReference type="ARBA" id="ARBA00022842"/>
    </source>
</evidence>
<comment type="pathway">
    <text evidence="13">Sulfur metabolism; glutathione biosynthesis; glutathione from L-cysteine and L-glutamate: step 2/2.</text>
</comment>
<evidence type="ECO:0000256" key="5">
    <source>
        <dbReference type="ARBA" id="ARBA00022684"/>
    </source>
</evidence>
<dbReference type="HAMAP" id="MF_00782">
    <property type="entry name" value="Glut_biosynth"/>
    <property type="match status" value="1"/>
</dbReference>
<dbReference type="GO" id="GO:0004357">
    <property type="term" value="F:glutamate-cysteine ligase activity"/>
    <property type="evidence" value="ECO:0007669"/>
    <property type="project" value="UniProtKB-UniRule"/>
</dbReference>
<evidence type="ECO:0000256" key="2">
    <source>
        <dbReference type="ARBA" id="ARBA00001946"/>
    </source>
</evidence>
<comment type="pathway">
    <text evidence="3 13">Sulfur metabolism; glutathione biosynthesis; glutathione from L-cysteine and L-glutamate: step 1/2.</text>
</comment>
<keyword evidence="10" id="KW-0464">Manganese</keyword>
<evidence type="ECO:0000256" key="3">
    <source>
        <dbReference type="ARBA" id="ARBA00005006"/>
    </source>
</evidence>
<evidence type="ECO:0000256" key="1">
    <source>
        <dbReference type="ARBA" id="ARBA00001936"/>
    </source>
</evidence>
<keyword evidence="9" id="KW-0460">Magnesium</keyword>
<proteinExistence type="inferred from homology"/>
<dbReference type="SUPFAM" id="SSF55931">
    <property type="entry name" value="Glutamine synthetase/guanido kinase"/>
    <property type="match status" value="1"/>
</dbReference>
<accession>A0AAW8TRW7</accession>
<dbReference type="GO" id="GO:0005829">
    <property type="term" value="C:cytosol"/>
    <property type="evidence" value="ECO:0007669"/>
    <property type="project" value="TreeGrafter"/>
</dbReference>
<evidence type="ECO:0000256" key="8">
    <source>
        <dbReference type="ARBA" id="ARBA00022840"/>
    </source>
</evidence>
<evidence type="ECO:0000313" key="16">
    <source>
        <dbReference type="Proteomes" id="UP001255696"/>
    </source>
</evidence>
<dbReference type="NCBIfam" id="TIGR01435">
    <property type="entry name" value="glu_cys_lig_rel"/>
    <property type="match status" value="1"/>
</dbReference>
<comment type="cofactor">
    <cofactor evidence="2">
        <name>Mg(2+)</name>
        <dbReference type="ChEBI" id="CHEBI:18420"/>
    </cofactor>
</comment>
<dbReference type="InterPro" id="IPR014746">
    <property type="entry name" value="Gln_synth/guanido_kin_cat_dom"/>
</dbReference>
<dbReference type="SUPFAM" id="SSF56059">
    <property type="entry name" value="Glutathione synthetase ATP-binding domain-like"/>
    <property type="match status" value="1"/>
</dbReference>
<keyword evidence="4 13" id="KW-0436">Ligase</keyword>
<dbReference type="PANTHER" id="PTHR38761:SF1">
    <property type="entry name" value="GLUTAMATE--CYSTEINE LIGASE"/>
    <property type="match status" value="1"/>
</dbReference>
<dbReference type="InterPro" id="IPR013815">
    <property type="entry name" value="ATP_grasp_subdomain_1"/>
</dbReference>
<comment type="catalytic activity">
    <reaction evidence="13">
        <text>gamma-L-glutamyl-L-cysteine + glycine + ATP = glutathione + ADP + phosphate + H(+)</text>
        <dbReference type="Rhea" id="RHEA:13557"/>
        <dbReference type="ChEBI" id="CHEBI:15378"/>
        <dbReference type="ChEBI" id="CHEBI:30616"/>
        <dbReference type="ChEBI" id="CHEBI:43474"/>
        <dbReference type="ChEBI" id="CHEBI:57305"/>
        <dbReference type="ChEBI" id="CHEBI:57925"/>
        <dbReference type="ChEBI" id="CHEBI:58173"/>
        <dbReference type="ChEBI" id="CHEBI:456216"/>
        <dbReference type="EC" id="6.3.2.3"/>
    </reaction>
</comment>
<name>A0AAW8TRW7_9ENTE</name>
<dbReference type="EMBL" id="JARQBI010000007">
    <property type="protein sequence ID" value="MDT2796494.1"/>
    <property type="molecule type" value="Genomic_DNA"/>
</dbReference>
<keyword evidence="6" id="KW-0479">Metal-binding</keyword>
<dbReference type="InterPro" id="IPR006335">
    <property type="entry name" value="Glut_biosynth"/>
</dbReference>
<keyword evidence="7 13" id="KW-0547">Nucleotide-binding</keyword>
<evidence type="ECO:0000259" key="14">
    <source>
        <dbReference type="PROSITE" id="PS50975"/>
    </source>
</evidence>
<comment type="function">
    <text evidence="13">Synthesizes glutathione from L-glutamate and L-cysteine via gamma-L-glutamyl-L-cysteine.</text>
</comment>
<dbReference type="GO" id="GO:0004363">
    <property type="term" value="F:glutathione synthase activity"/>
    <property type="evidence" value="ECO:0007669"/>
    <property type="project" value="UniProtKB-UniRule"/>
</dbReference>
<evidence type="ECO:0000256" key="4">
    <source>
        <dbReference type="ARBA" id="ARBA00022598"/>
    </source>
</evidence>
<dbReference type="AlphaFoldDB" id="A0AAW8TRW7"/>
<evidence type="ECO:0000313" key="15">
    <source>
        <dbReference type="EMBL" id="MDT2796494.1"/>
    </source>
</evidence>
<keyword evidence="5 13" id="KW-0317">Glutathione biosynthesis</keyword>
<protein>
    <recommendedName>
        <fullName evidence="13">Glutathione biosynthesis bifunctional protein GshAB</fullName>
    </recommendedName>
    <alternativeName>
        <fullName evidence="13">Gamma-GCS-GS</fullName>
        <shortName evidence="13">GCS-GS</shortName>
    </alternativeName>
    <domain>
        <recommendedName>
            <fullName evidence="13">Glutamate--cysteine ligase</fullName>
            <ecNumber evidence="13">6.3.2.2</ecNumber>
        </recommendedName>
        <alternativeName>
            <fullName evidence="13">Gamma-ECS</fullName>
            <shortName evidence="13">GCS</shortName>
        </alternativeName>
        <alternativeName>
            <fullName evidence="13">Gamma-glutamylcysteine synthetase</fullName>
        </alternativeName>
    </domain>
    <domain>
        <recommendedName>
            <fullName evidence="13">Glutathione synthetase</fullName>
            <ecNumber evidence="13">6.3.2.3</ecNumber>
        </recommendedName>
        <alternativeName>
            <fullName evidence="13">GSH synthetase</fullName>
            <shortName evidence="13">GS</shortName>
            <shortName evidence="13">GSH-S</shortName>
            <shortName evidence="13">GSHase</shortName>
        </alternativeName>
        <alternativeName>
            <fullName evidence="13">Glutathione synthase</fullName>
        </alternativeName>
    </domain>
</protein>
<evidence type="ECO:0000256" key="12">
    <source>
        <dbReference type="ARBA" id="ARBA00048819"/>
    </source>
</evidence>
<dbReference type="EC" id="6.3.2.3" evidence="13"/>
<evidence type="ECO:0000256" key="7">
    <source>
        <dbReference type="ARBA" id="ARBA00022741"/>
    </source>
</evidence>
<feature type="domain" description="ATP-grasp" evidence="14">
    <location>
        <begin position="491"/>
        <end position="748"/>
    </location>
</feature>
<comment type="similarity">
    <text evidence="13">In the N-terminal section; belongs to the glutamate--cysteine ligase type 1 family. Type 2 subfamily.</text>
</comment>
<dbReference type="Pfam" id="PF18419">
    <property type="entry name" value="ATP-grasp_6"/>
    <property type="match status" value="1"/>
</dbReference>
<sequence length="753" mass="86523">MMSYSELLHKAAIRPFLLEMRIGLEKESQRVDLAGNLAQSDHPKTLGSRTFHPYIQTDFAETQVELITPVTNSPKEALRKLAMIHDVIYRSMDPEEMLWPLSMPPALPDDEEQIMIAKLKTKEDVLYRRYLAKVYGKRKQMVSGIHVNIELGQKFMTTLHQLENSPMSLDAFRTQVYLHLAQQYLHYRYVYTYLFGASPLPEKNYCLSDAPHDYVRSIRNSKAGYQNREALHVSFESFDQYCQDLKQLVAQGKLIEEKEFYSAVRLRQGKGKEYLEDAIRYIELRNVDLNPFEAIGINEEQLVFIQVFLLYLLTQEAPSDVDAFLQLGEQYNQQVAMEHPAKESALQEEVIRIIDELVALVKELDLPVEQEWLRKWQKMARHPQATLASEYIAKLKNQTQHELATQLGRQYHEQAWAHPYQLSGYRSMELSTQIMMFDAIQKGVTVEVLDEVDQFIKLTYDGQTEYVKKANMTSKDNYVVPLIMENKVVTKKVLAASHFRVPQGAEYQDLASALRDYPKYAQGKVVIKPKSTNYGLGITIFKEAMSQADYQKALEIAFKEDIDVLVEEYFAGTEYRFFVINGQTKAIMLRVPANVKGDGVHTIRELVEQKNQDILRGTHHRYPLEKIQLGDIEALMLKEQGYDFETILPKDVTAWLRENSNISTGGDSIDMTDEIPDDYKQIAAQAVEALGAKISGIDLIIPDYHQSATAPDAYGIIEANFNPAMHMHAYPYEGKGRRLTLEVLQMLFPTLKI</sequence>
<comment type="catalytic activity">
    <reaction evidence="12 13">
        <text>L-cysteine + L-glutamate + ATP = gamma-L-glutamyl-L-cysteine + ADP + phosphate + H(+)</text>
        <dbReference type="Rhea" id="RHEA:13285"/>
        <dbReference type="ChEBI" id="CHEBI:15378"/>
        <dbReference type="ChEBI" id="CHEBI:29985"/>
        <dbReference type="ChEBI" id="CHEBI:30616"/>
        <dbReference type="ChEBI" id="CHEBI:35235"/>
        <dbReference type="ChEBI" id="CHEBI:43474"/>
        <dbReference type="ChEBI" id="CHEBI:58173"/>
        <dbReference type="ChEBI" id="CHEBI:456216"/>
        <dbReference type="EC" id="6.3.2.2"/>
    </reaction>
</comment>
<comment type="subunit">
    <text evidence="13">Monomer.</text>
</comment>
<reference evidence="15" key="1">
    <citation type="submission" date="2023-03" db="EMBL/GenBank/DDBJ databases">
        <authorList>
            <person name="Shen W."/>
            <person name="Cai J."/>
        </authorList>
    </citation>
    <scope>NUCLEOTIDE SEQUENCE</scope>
    <source>
        <strain evidence="15">B245-2</strain>
    </source>
</reference>
<gene>
    <name evidence="13 15" type="primary">gshAB</name>
    <name evidence="13" type="synonym">gshF</name>
    <name evidence="15" type="ORF">P7H47_04300</name>
</gene>
<dbReference type="Proteomes" id="UP001255696">
    <property type="component" value="Unassembled WGS sequence"/>
</dbReference>
<dbReference type="InterPro" id="IPR040657">
    <property type="entry name" value="GshAB_ATP-grasp"/>
</dbReference>